<dbReference type="GeneID" id="54466731"/>
<dbReference type="Proteomes" id="UP000504636">
    <property type="component" value="Unplaced"/>
</dbReference>
<sequence length="149" mass="17419">MSKRFSAQDQTWYTPLSVQTTRKFKQAHITLRSTMHFPVHRPPAYDPPLNILAMDRYIERLKCHIVQADDIIIWGASQDIFTYTLQDDEIAVWILLLSSATKKILPFLRRRNEWHEHQGYVCADVVLERADLEKFNCLDDSIIEAAMAD</sequence>
<dbReference type="EMBL" id="MU003707">
    <property type="protein sequence ID" value="KAF2806340.1"/>
    <property type="molecule type" value="Genomic_DNA"/>
</dbReference>
<evidence type="ECO:0000313" key="2">
    <source>
        <dbReference type="Proteomes" id="UP000504636"/>
    </source>
</evidence>
<name>A0A6A6YCA6_9PEZI</name>
<proteinExistence type="predicted"/>
<gene>
    <name evidence="1 3" type="ORF">BDZ99DRAFT_523795</name>
</gene>
<protein>
    <submittedName>
        <fullName evidence="1 3">Uncharacterized protein</fullName>
    </submittedName>
</protein>
<accession>A0A6A6YCA6</accession>
<evidence type="ECO:0000313" key="3">
    <source>
        <dbReference type="RefSeq" id="XP_033573304.1"/>
    </source>
</evidence>
<keyword evidence="2" id="KW-1185">Reference proteome</keyword>
<dbReference type="RefSeq" id="XP_033573304.1">
    <property type="nucleotide sequence ID" value="XM_033725838.1"/>
</dbReference>
<dbReference type="AlphaFoldDB" id="A0A6A6YCA6"/>
<reference evidence="1 3" key="1">
    <citation type="journal article" date="2020" name="Stud. Mycol.">
        <title>101 Dothideomycetes genomes: a test case for predicting lifestyles and emergence of pathogens.</title>
        <authorList>
            <person name="Haridas S."/>
            <person name="Albert R."/>
            <person name="Binder M."/>
            <person name="Bloem J."/>
            <person name="Labutti K."/>
            <person name="Salamov A."/>
            <person name="Andreopoulos B."/>
            <person name="Baker S."/>
            <person name="Barry K."/>
            <person name="Bills G."/>
            <person name="Bluhm B."/>
            <person name="Cannon C."/>
            <person name="Castanera R."/>
            <person name="Culley D."/>
            <person name="Daum C."/>
            <person name="Ezra D."/>
            <person name="Gonzalez J."/>
            <person name="Henrissat B."/>
            <person name="Kuo A."/>
            <person name="Liang C."/>
            <person name="Lipzen A."/>
            <person name="Lutzoni F."/>
            <person name="Magnuson J."/>
            <person name="Mondo S."/>
            <person name="Nolan M."/>
            <person name="Ohm R."/>
            <person name="Pangilinan J."/>
            <person name="Park H.-J."/>
            <person name="Ramirez L."/>
            <person name="Alfaro M."/>
            <person name="Sun H."/>
            <person name="Tritt A."/>
            <person name="Yoshinaga Y."/>
            <person name="Zwiers L.-H."/>
            <person name="Turgeon B."/>
            <person name="Goodwin S."/>
            <person name="Spatafora J."/>
            <person name="Crous P."/>
            <person name="Grigoriev I."/>
        </authorList>
    </citation>
    <scope>NUCLEOTIDE SEQUENCE</scope>
    <source>
        <strain evidence="1 3">CBS 304.34</strain>
    </source>
</reference>
<reference evidence="3" key="2">
    <citation type="submission" date="2020-04" db="EMBL/GenBank/DDBJ databases">
        <authorList>
            <consortium name="NCBI Genome Project"/>
        </authorList>
    </citation>
    <scope>NUCLEOTIDE SEQUENCE</scope>
    <source>
        <strain evidence="3">CBS 304.34</strain>
    </source>
</reference>
<evidence type="ECO:0000313" key="1">
    <source>
        <dbReference type="EMBL" id="KAF2806340.1"/>
    </source>
</evidence>
<organism evidence="1">
    <name type="scientific">Mytilinidion resinicola</name>
    <dbReference type="NCBI Taxonomy" id="574789"/>
    <lineage>
        <taxon>Eukaryota</taxon>
        <taxon>Fungi</taxon>
        <taxon>Dikarya</taxon>
        <taxon>Ascomycota</taxon>
        <taxon>Pezizomycotina</taxon>
        <taxon>Dothideomycetes</taxon>
        <taxon>Pleosporomycetidae</taxon>
        <taxon>Mytilinidiales</taxon>
        <taxon>Mytilinidiaceae</taxon>
        <taxon>Mytilinidion</taxon>
    </lineage>
</organism>
<reference evidence="3" key="3">
    <citation type="submission" date="2025-04" db="UniProtKB">
        <authorList>
            <consortium name="RefSeq"/>
        </authorList>
    </citation>
    <scope>IDENTIFICATION</scope>
    <source>
        <strain evidence="3">CBS 304.34</strain>
    </source>
</reference>